<dbReference type="InterPro" id="IPR002589">
    <property type="entry name" value="Macro_dom"/>
</dbReference>
<keyword evidence="5" id="KW-0904">Protein phosphatase</keyword>
<comment type="catalytic activity">
    <reaction evidence="6">
        <text>ADP-alpha-D-ribose 1''-phosphate + H2O = ADP-D-ribose + phosphate</text>
        <dbReference type="Rhea" id="RHEA:25029"/>
        <dbReference type="ChEBI" id="CHEBI:15377"/>
        <dbReference type="ChEBI" id="CHEBI:43474"/>
        <dbReference type="ChEBI" id="CHEBI:57967"/>
        <dbReference type="ChEBI" id="CHEBI:58753"/>
        <dbReference type="EC" id="3.1.3.84"/>
    </reaction>
</comment>
<dbReference type="InterPro" id="IPR050892">
    <property type="entry name" value="ADP-ribose_metab_enzymes"/>
</dbReference>
<feature type="non-terminal residue" evidence="8">
    <location>
        <position position="185"/>
    </location>
</feature>
<proteinExistence type="inferred from homology"/>
<evidence type="ECO:0000256" key="1">
    <source>
        <dbReference type="ARBA" id="ARBA00002432"/>
    </source>
</evidence>
<dbReference type="SUPFAM" id="SSF52949">
    <property type="entry name" value="Macro domain-like"/>
    <property type="match status" value="1"/>
</dbReference>
<accession>A0A6A5K5K5</accession>
<feature type="non-terminal residue" evidence="8">
    <location>
        <position position="1"/>
    </location>
</feature>
<gene>
    <name evidence="8" type="ORF">BDW02DRAFT_454333</name>
</gene>
<dbReference type="Pfam" id="PF01661">
    <property type="entry name" value="Macro"/>
    <property type="match status" value="1"/>
</dbReference>
<dbReference type="GO" id="GO:0140291">
    <property type="term" value="P:peptidyl-glutamate ADP-deribosylation"/>
    <property type="evidence" value="ECO:0007669"/>
    <property type="project" value="TreeGrafter"/>
</dbReference>
<dbReference type="Gene3D" id="3.40.220.10">
    <property type="entry name" value="Leucine Aminopeptidase, subunit E, domain 1"/>
    <property type="match status" value="1"/>
</dbReference>
<evidence type="ECO:0000313" key="9">
    <source>
        <dbReference type="Proteomes" id="UP000800040"/>
    </source>
</evidence>
<organism evidence="8 9">
    <name type="scientific">Decorospora gaudefroyi</name>
    <dbReference type="NCBI Taxonomy" id="184978"/>
    <lineage>
        <taxon>Eukaryota</taxon>
        <taxon>Fungi</taxon>
        <taxon>Dikarya</taxon>
        <taxon>Ascomycota</taxon>
        <taxon>Pezizomycotina</taxon>
        <taxon>Dothideomycetes</taxon>
        <taxon>Pleosporomycetidae</taxon>
        <taxon>Pleosporales</taxon>
        <taxon>Pleosporineae</taxon>
        <taxon>Pleosporaceae</taxon>
        <taxon>Decorospora</taxon>
    </lineage>
</organism>
<evidence type="ECO:0000259" key="7">
    <source>
        <dbReference type="Pfam" id="PF01661"/>
    </source>
</evidence>
<comment type="function">
    <text evidence="1">Highly specific phosphatase involved in the metabolism of ADP-ribose 1''-phosphate (Appr1p) which is produced as a consequence of tRNA splicing.</text>
</comment>
<keyword evidence="5" id="KW-0378">Hydrolase</keyword>
<evidence type="ECO:0000256" key="6">
    <source>
        <dbReference type="ARBA" id="ARBA00034427"/>
    </source>
</evidence>
<sequence length="185" mass="20485">PPLPNQPSFTSPQTPIHLIYHTGSIFHAPRSTLLIHACNTHGIWGTGIALAFKKRYPHAFRAHRTFCLSHPGHALRGTALLIPPMDGDKQHWIGCLFTSMGYGRQRDGVQMVLRSTRSAVRMLVERVGGVNAGMGDGDGDGVREWRMCRVNSGRFGVPWEDTVRVLEGVDCGEGWDGCVQVWDLE</sequence>
<dbReference type="AlphaFoldDB" id="A0A6A5K5K5"/>
<dbReference type="PANTHER" id="PTHR12521">
    <property type="entry name" value="PROTEIN C6ORF130"/>
    <property type="match status" value="1"/>
</dbReference>
<dbReference type="GO" id="GO:0004721">
    <property type="term" value="F:phosphoprotein phosphatase activity"/>
    <property type="evidence" value="ECO:0007669"/>
    <property type="project" value="UniProtKB-KW"/>
</dbReference>
<comment type="similarity">
    <text evidence="2">Belongs to the POA1 family.</text>
</comment>
<dbReference type="EMBL" id="ML975327">
    <property type="protein sequence ID" value="KAF1832975.1"/>
    <property type="molecule type" value="Genomic_DNA"/>
</dbReference>
<keyword evidence="9" id="KW-1185">Reference proteome</keyword>
<evidence type="ECO:0000256" key="4">
    <source>
        <dbReference type="ARBA" id="ARBA00019744"/>
    </source>
</evidence>
<evidence type="ECO:0000256" key="5">
    <source>
        <dbReference type="ARBA" id="ARBA00022912"/>
    </source>
</evidence>
<evidence type="ECO:0000256" key="3">
    <source>
        <dbReference type="ARBA" id="ARBA00012983"/>
    </source>
</evidence>
<protein>
    <recommendedName>
        <fullName evidence="4">ADP-ribose 1''-phosphate phosphatase</fullName>
        <ecNumber evidence="3">3.1.3.84</ecNumber>
    </recommendedName>
</protein>
<evidence type="ECO:0000313" key="8">
    <source>
        <dbReference type="EMBL" id="KAF1832975.1"/>
    </source>
</evidence>
<dbReference type="PANTHER" id="PTHR12521:SF0">
    <property type="entry name" value="ADP-RIBOSE GLYCOHYDROLASE OARD1"/>
    <property type="match status" value="1"/>
</dbReference>
<evidence type="ECO:0000256" key="2">
    <source>
        <dbReference type="ARBA" id="ARBA00006575"/>
    </source>
</evidence>
<name>A0A6A5K5K5_9PLEO</name>
<reference evidence="8" key="1">
    <citation type="submission" date="2020-01" db="EMBL/GenBank/DDBJ databases">
        <authorList>
            <consortium name="DOE Joint Genome Institute"/>
            <person name="Haridas S."/>
            <person name="Albert R."/>
            <person name="Binder M."/>
            <person name="Bloem J."/>
            <person name="Labutti K."/>
            <person name="Salamov A."/>
            <person name="Andreopoulos B."/>
            <person name="Baker S.E."/>
            <person name="Barry K."/>
            <person name="Bills G."/>
            <person name="Bluhm B.H."/>
            <person name="Cannon C."/>
            <person name="Castanera R."/>
            <person name="Culley D.E."/>
            <person name="Daum C."/>
            <person name="Ezra D."/>
            <person name="Gonzalez J.B."/>
            <person name="Henrissat B."/>
            <person name="Kuo A."/>
            <person name="Liang C."/>
            <person name="Lipzen A."/>
            <person name="Lutzoni F."/>
            <person name="Magnuson J."/>
            <person name="Mondo S."/>
            <person name="Nolan M."/>
            <person name="Ohm R."/>
            <person name="Pangilinan J."/>
            <person name="Park H.-J."/>
            <person name="Ramirez L."/>
            <person name="Alfaro M."/>
            <person name="Sun H."/>
            <person name="Tritt A."/>
            <person name="Yoshinaga Y."/>
            <person name="Zwiers L.-H."/>
            <person name="Turgeon B.G."/>
            <person name="Goodwin S.B."/>
            <person name="Spatafora J.W."/>
            <person name="Crous P.W."/>
            <person name="Grigoriev I.V."/>
        </authorList>
    </citation>
    <scope>NUCLEOTIDE SEQUENCE</scope>
    <source>
        <strain evidence="8">P77</strain>
    </source>
</reference>
<dbReference type="Proteomes" id="UP000800040">
    <property type="component" value="Unassembled WGS sequence"/>
</dbReference>
<dbReference type="InterPro" id="IPR043472">
    <property type="entry name" value="Macro_dom-like"/>
</dbReference>
<feature type="domain" description="Macro" evidence="7">
    <location>
        <begin position="35"/>
        <end position="165"/>
    </location>
</feature>
<dbReference type="OrthoDB" id="2155246at2759"/>
<dbReference type="EC" id="3.1.3.84" evidence="3"/>